<evidence type="ECO:0000256" key="3">
    <source>
        <dbReference type="ARBA" id="ARBA00022737"/>
    </source>
</evidence>
<dbReference type="PANTHER" id="PTHR24366">
    <property type="entry name" value="IG(IMMUNOGLOBULIN) AND LRR(LEUCINE RICH REPEAT) DOMAINS"/>
    <property type="match status" value="1"/>
</dbReference>
<evidence type="ECO:0000313" key="5">
    <source>
        <dbReference type="Proteomes" id="UP000322000"/>
    </source>
</evidence>
<keyword evidence="1" id="KW-0433">Leucine-rich repeat</keyword>
<gene>
    <name evidence="6 7" type="primary">LOC113505384</name>
</gene>
<dbReference type="Gene3D" id="3.80.10.10">
    <property type="entry name" value="Ribonuclease Inhibitor"/>
    <property type="match status" value="4"/>
</dbReference>
<evidence type="ECO:0000313" key="7">
    <source>
        <dbReference type="RefSeq" id="XP_026743856.1"/>
    </source>
</evidence>
<sequence length="715" mass="82290">MRHVHIPLFIIILTTALCSCYCPHDKIRNRTQCAYRIYCFGKIRGVTLPDQCREATNYPVTVDVTLSDAEDHFDEDSFVDEGLLNYITTLKISAPWQTTNLTILTYTTSLQNLYLVNNRIETISGTPFYYLSRLQNLYLSHNKLTDIEQLFQFQNYPNKLRRLSLAHNEIEDLPGDAFGDLSSLVELDLSFNKISDLSEEPFYNLTKLEVLRLNNNRIKDLNGAVNGLPMLKQLYLRGNQIHNINEESLKIIKHLEIFDLSSNDLEQIKPIMFSRHWEHLANASICKIILSENQIVSVPNATSNEISSRFVRQSHGHNVDVTTDLDLSVNSITDIQYNAFQSLIKLVNLNLSKNKLIDFVVNPKDLIHVKYLNLSENFIMKLYYETFSSMNNLQNIDLSGNQLYYIPDMAFNNNYNLKLVNMTYNEIEKLDAIHINMFHPSGGAMDLSNNRLFKLTIPYGEGLRLYSLILHSNNITDISLIDLSHQSELQSLDFSRNSIQELHASSLLLPVSLESLDLTCNKIQKIGPSTFVKFTRLKTLRLSNNHLTRIEYGMFQGLSSLKNLDLSYNRIKVLESKLLLDLKCLQLLSMRSNGLDLIDFTSWYGHKFNLQVYVDNNNFTCEWLSSALNDFNNGYSRVKPTVLVGGHGRHTVEGIPCESGKSEMLFEGPEYVMADERLLATSQKILEAVREQNFFLRKFMRKLFPDEVYQIVSQR</sequence>
<dbReference type="AlphaFoldDB" id="A0A7E5WST3"/>
<dbReference type="Pfam" id="PF13855">
    <property type="entry name" value="LRR_8"/>
    <property type="match status" value="4"/>
</dbReference>
<dbReference type="OrthoDB" id="1055097at2759"/>
<dbReference type="Proteomes" id="UP000322000">
    <property type="component" value="Chromosome 25"/>
</dbReference>
<name>A0A7E5WST3_TRINI</name>
<dbReference type="RefSeq" id="XP_026743855.1">
    <property type="nucleotide sequence ID" value="XM_026888054.1"/>
</dbReference>
<accession>A0A7E5WST3</accession>
<organism evidence="5 6">
    <name type="scientific">Trichoplusia ni</name>
    <name type="common">Cabbage looper</name>
    <dbReference type="NCBI Taxonomy" id="7111"/>
    <lineage>
        <taxon>Eukaryota</taxon>
        <taxon>Metazoa</taxon>
        <taxon>Ecdysozoa</taxon>
        <taxon>Arthropoda</taxon>
        <taxon>Hexapoda</taxon>
        <taxon>Insecta</taxon>
        <taxon>Pterygota</taxon>
        <taxon>Neoptera</taxon>
        <taxon>Endopterygota</taxon>
        <taxon>Lepidoptera</taxon>
        <taxon>Glossata</taxon>
        <taxon>Ditrysia</taxon>
        <taxon>Noctuoidea</taxon>
        <taxon>Noctuidae</taxon>
        <taxon>Plusiinae</taxon>
        <taxon>Trichoplusia</taxon>
    </lineage>
</organism>
<evidence type="ECO:0000313" key="6">
    <source>
        <dbReference type="RefSeq" id="XP_026743855.1"/>
    </source>
</evidence>
<protein>
    <submittedName>
        <fullName evidence="6 7">Insulin-like growth factor-binding protein complex acid labile subunit isoform X1</fullName>
    </submittedName>
</protein>
<feature type="chain" id="PRO_5044656673" evidence="4">
    <location>
        <begin position="21"/>
        <end position="715"/>
    </location>
</feature>
<dbReference type="PROSITE" id="PS51257">
    <property type="entry name" value="PROKAR_LIPOPROTEIN"/>
    <property type="match status" value="1"/>
</dbReference>
<evidence type="ECO:0000256" key="2">
    <source>
        <dbReference type="ARBA" id="ARBA00022729"/>
    </source>
</evidence>
<evidence type="ECO:0000256" key="4">
    <source>
        <dbReference type="SAM" id="SignalP"/>
    </source>
</evidence>
<keyword evidence="3" id="KW-0677">Repeat</keyword>
<keyword evidence="5" id="KW-1185">Reference proteome</keyword>
<dbReference type="RefSeq" id="XP_026743856.1">
    <property type="nucleotide sequence ID" value="XM_026888055.1"/>
</dbReference>
<evidence type="ECO:0000256" key="1">
    <source>
        <dbReference type="ARBA" id="ARBA00022614"/>
    </source>
</evidence>
<reference evidence="6 7" key="1">
    <citation type="submission" date="2025-04" db="UniProtKB">
        <authorList>
            <consortium name="RefSeq"/>
        </authorList>
    </citation>
    <scope>IDENTIFICATION</scope>
</reference>
<dbReference type="InterPro" id="IPR003591">
    <property type="entry name" value="Leu-rich_rpt_typical-subtyp"/>
</dbReference>
<dbReference type="PANTHER" id="PTHR24366:SF161">
    <property type="entry name" value="TIR DOMAIN-CONTAINING PROTEIN"/>
    <property type="match status" value="1"/>
</dbReference>
<dbReference type="KEGG" id="tnl:113505384"/>
<dbReference type="PRINTS" id="PR00019">
    <property type="entry name" value="LEURICHRPT"/>
</dbReference>
<dbReference type="GeneID" id="113505384"/>
<proteinExistence type="predicted"/>
<keyword evidence="2 4" id="KW-0732">Signal</keyword>
<dbReference type="PROSITE" id="PS51450">
    <property type="entry name" value="LRR"/>
    <property type="match status" value="10"/>
</dbReference>
<feature type="signal peptide" evidence="4">
    <location>
        <begin position="1"/>
        <end position="20"/>
    </location>
</feature>
<dbReference type="SUPFAM" id="SSF52058">
    <property type="entry name" value="L domain-like"/>
    <property type="match status" value="2"/>
</dbReference>
<dbReference type="SMART" id="SM00365">
    <property type="entry name" value="LRR_SD22"/>
    <property type="match status" value="12"/>
</dbReference>
<dbReference type="InterPro" id="IPR032675">
    <property type="entry name" value="LRR_dom_sf"/>
</dbReference>
<dbReference type="SMART" id="SM00369">
    <property type="entry name" value="LRR_TYP"/>
    <property type="match status" value="13"/>
</dbReference>
<dbReference type="InterPro" id="IPR001611">
    <property type="entry name" value="Leu-rich_rpt"/>
</dbReference>